<gene>
    <name evidence="2" type="ORF">PGSY75_0006500B</name>
</gene>
<dbReference type="EMBL" id="LVLB01000087">
    <property type="protein sequence ID" value="KYN93597.1"/>
    <property type="molecule type" value="Genomic_DNA"/>
</dbReference>
<dbReference type="GO" id="GO:0043291">
    <property type="term" value="C:RAVE complex"/>
    <property type="evidence" value="ECO:0007669"/>
    <property type="project" value="TreeGrafter"/>
</dbReference>
<evidence type="ECO:0000256" key="1">
    <source>
        <dbReference type="SAM" id="Phobius"/>
    </source>
</evidence>
<keyword evidence="1" id="KW-0472">Membrane</keyword>
<name>A0A151L431_9APIC</name>
<feature type="transmembrane region" description="Helical" evidence="1">
    <location>
        <begin position="417"/>
        <end position="435"/>
    </location>
</feature>
<keyword evidence="1" id="KW-1133">Transmembrane helix</keyword>
<dbReference type="AlphaFoldDB" id="A0A151L431"/>
<dbReference type="RefSeq" id="XP_018639018.1">
    <property type="nucleotide sequence ID" value="XM_018783199.1"/>
</dbReference>
<sequence length="436" mass="53081">KKKYIHEDINIIQFKQNYKDFNNINSVNIYKSELYLYSINLFDAGLYNLSFVFYFIFFYYIKIYNLNKIYDRYQYFFILYSEMYLEKYLFSNPFIFSSIFNFPHILKYPKHADEKKNINQTKKTTTTNNNNNNNMMMMMTDGNKYDTCNYNNSFFKSYDVFNKDNIIIINNKEEIGEHVDFIYSLKLFSRLINGLFILIRNNDDTNNIINNTTYNNNNNNNNYIYDLMDILFIKQNEEHDENFNHYINEEYKNNRDNILDDNGFTKYKNTDTIINFRNEINCIFNLLNKLTYLKIRNISENKINLNYFLINLVKKIWSINRHKKNVLSSGQNNKNMNTKKRNTKENNIHHVNNVSELDKDPIENKYKNKNKNKNKKYHDQNNIYDNDHIMIRFHALFDIALCDYNNNSKKKKKKMKIFYYYAALNKYKILLTHLFF</sequence>
<protein>
    <submittedName>
        <fullName evidence="2">Putative membrane protein</fullName>
    </submittedName>
</protein>
<dbReference type="PANTHER" id="PTHR13950:SF9">
    <property type="entry name" value="RABCONNECTIN-3A"/>
    <property type="match status" value="1"/>
</dbReference>
<feature type="non-terminal residue" evidence="2">
    <location>
        <position position="436"/>
    </location>
</feature>
<feature type="non-terminal residue" evidence="2">
    <location>
        <position position="1"/>
    </location>
</feature>
<keyword evidence="1" id="KW-0812">Transmembrane</keyword>
<comment type="caution">
    <text evidence="2">The sequence shown here is derived from an EMBL/GenBank/DDBJ whole genome shotgun (WGS) entry which is preliminary data.</text>
</comment>
<evidence type="ECO:0000313" key="2">
    <source>
        <dbReference type="EMBL" id="KYN93597.1"/>
    </source>
</evidence>
<evidence type="ECO:0000313" key="3">
    <source>
        <dbReference type="Proteomes" id="UP000076004"/>
    </source>
</evidence>
<accession>A0A151L431</accession>
<organism evidence="2 3">
    <name type="scientific">Plasmodium gaboni</name>
    <dbReference type="NCBI Taxonomy" id="647221"/>
    <lineage>
        <taxon>Eukaryota</taxon>
        <taxon>Sar</taxon>
        <taxon>Alveolata</taxon>
        <taxon>Apicomplexa</taxon>
        <taxon>Aconoidasida</taxon>
        <taxon>Haemosporida</taxon>
        <taxon>Plasmodiidae</taxon>
        <taxon>Plasmodium</taxon>
        <taxon>Plasmodium (Laverania)</taxon>
    </lineage>
</organism>
<dbReference type="KEGG" id="pgab:PGSY75_0006500B"/>
<dbReference type="GO" id="GO:0007035">
    <property type="term" value="P:vacuolar acidification"/>
    <property type="evidence" value="ECO:0007669"/>
    <property type="project" value="TreeGrafter"/>
</dbReference>
<dbReference type="VEuPathDB" id="PlasmoDB:PGSY75_0006500B"/>
<dbReference type="Proteomes" id="UP000076004">
    <property type="component" value="Unassembled WGS sequence"/>
</dbReference>
<dbReference type="GeneID" id="29773762"/>
<dbReference type="InterPro" id="IPR052208">
    <property type="entry name" value="DmX-like/RAVE_component"/>
</dbReference>
<proteinExistence type="predicted"/>
<dbReference type="PANTHER" id="PTHR13950">
    <property type="entry name" value="RABCONNECTIN-RELATED"/>
    <property type="match status" value="1"/>
</dbReference>
<dbReference type="VEuPathDB" id="PlasmoDB:PGABG01_0804600"/>
<reference evidence="2 3" key="1">
    <citation type="journal article" date="2016" name="Nat. Commun.">
        <title>Genomes of cryptic chimpanzee Plasmodium species reveal key evolutionary events leading to human malaria.</title>
        <authorList>
            <person name="Sundararaman S.A."/>
            <person name="Plenderleith L.J."/>
            <person name="Liu W."/>
            <person name="Loy D.E."/>
            <person name="Learn G.H."/>
            <person name="Li Y."/>
            <person name="Shaw K.S."/>
            <person name="Ayouba A."/>
            <person name="Peeters M."/>
            <person name="Speede S."/>
            <person name="Shaw G.M."/>
            <person name="Bushman F.D."/>
            <person name="Brisson D."/>
            <person name="Rayner J.C."/>
            <person name="Sharp P.M."/>
            <person name="Hahn B.H."/>
        </authorList>
    </citation>
    <scope>NUCLEOTIDE SEQUENCE [LARGE SCALE GENOMIC DNA]</scope>
    <source>
        <strain evidence="2 3">SY75</strain>
    </source>
</reference>
<feature type="transmembrane region" description="Helical" evidence="1">
    <location>
        <begin position="44"/>
        <end position="61"/>
    </location>
</feature>